<keyword evidence="1" id="KW-0808">Transferase</keyword>
<dbReference type="Pfam" id="PF13489">
    <property type="entry name" value="Methyltransf_23"/>
    <property type="match status" value="1"/>
</dbReference>
<dbReference type="Proteomes" id="UP000006201">
    <property type="component" value="Unassembled WGS sequence"/>
</dbReference>
<dbReference type="eggNOG" id="COG2227">
    <property type="taxonomic scope" value="Bacteria"/>
</dbReference>
<keyword evidence="1" id="KW-0489">Methyltransferase</keyword>
<dbReference type="InterPro" id="IPR029063">
    <property type="entry name" value="SAM-dependent_MTases_sf"/>
</dbReference>
<dbReference type="STRING" id="87626.PTD2_16541"/>
<dbReference type="OrthoDB" id="9791944at2"/>
<dbReference type="HOGENOM" id="CLU_063353_0_0_6"/>
<dbReference type="Gene3D" id="3.40.50.150">
    <property type="entry name" value="Vaccinia Virus protein VP39"/>
    <property type="match status" value="2"/>
</dbReference>
<accession>A4CEP2</accession>
<protein>
    <submittedName>
        <fullName evidence="1">Methyltransferase-related protein</fullName>
    </submittedName>
</protein>
<dbReference type="AlphaFoldDB" id="A4CEP2"/>
<keyword evidence="2" id="KW-1185">Reference proteome</keyword>
<dbReference type="RefSeq" id="WP_009840552.1">
    <property type="nucleotide sequence ID" value="NZ_CH959302.1"/>
</dbReference>
<dbReference type="SUPFAM" id="SSF53335">
    <property type="entry name" value="S-adenosyl-L-methionine-dependent methyltransferases"/>
    <property type="match status" value="1"/>
</dbReference>
<dbReference type="GO" id="GO:0008168">
    <property type="term" value="F:methyltransferase activity"/>
    <property type="evidence" value="ECO:0007669"/>
    <property type="project" value="UniProtKB-KW"/>
</dbReference>
<organism evidence="1 2">
    <name type="scientific">Pseudoalteromonas tunicata D2</name>
    <dbReference type="NCBI Taxonomy" id="87626"/>
    <lineage>
        <taxon>Bacteria</taxon>
        <taxon>Pseudomonadati</taxon>
        <taxon>Pseudomonadota</taxon>
        <taxon>Gammaproteobacteria</taxon>
        <taxon>Alteromonadales</taxon>
        <taxon>Pseudoalteromonadaceae</taxon>
        <taxon>Pseudoalteromonas</taxon>
    </lineage>
</organism>
<dbReference type="GO" id="GO:0032259">
    <property type="term" value="P:methylation"/>
    <property type="evidence" value="ECO:0007669"/>
    <property type="project" value="UniProtKB-KW"/>
</dbReference>
<reference evidence="1 2" key="1">
    <citation type="submission" date="2006-02" db="EMBL/GenBank/DDBJ databases">
        <authorList>
            <person name="Moran M.A."/>
            <person name="Kjelleberg S."/>
            <person name="Egan S."/>
            <person name="Saunders N."/>
            <person name="Thomas T."/>
            <person name="Ferriera S."/>
            <person name="Johnson J."/>
            <person name="Kravitz S."/>
            <person name="Halpern A."/>
            <person name="Remington K."/>
            <person name="Beeson K."/>
            <person name="Tran B."/>
            <person name="Rogers Y.-H."/>
            <person name="Friedman R."/>
            <person name="Venter J.C."/>
        </authorList>
    </citation>
    <scope>NUCLEOTIDE SEQUENCE [LARGE SCALE GENOMIC DNA]</scope>
    <source>
        <strain evidence="1 2">D2</strain>
    </source>
</reference>
<dbReference type="EMBL" id="AAOH01000009">
    <property type="protein sequence ID" value="EAR26771.1"/>
    <property type="molecule type" value="Genomic_DNA"/>
</dbReference>
<comment type="caution">
    <text evidence="1">The sequence shown here is derived from an EMBL/GenBank/DDBJ whole genome shotgun (WGS) entry which is preliminary data.</text>
</comment>
<gene>
    <name evidence="1" type="ORF">PTD2_16541</name>
</gene>
<evidence type="ECO:0000313" key="2">
    <source>
        <dbReference type="Proteomes" id="UP000006201"/>
    </source>
</evidence>
<evidence type="ECO:0000313" key="1">
    <source>
        <dbReference type="EMBL" id="EAR26771.1"/>
    </source>
</evidence>
<proteinExistence type="predicted"/>
<name>A4CEP2_9GAMM</name>
<sequence>MTYCCTLCGAEAVSHFHTDKRREYVQCSVCHLVFVPEAFYLNREDEKAMYDNHDNNIEDLGYLRFLQRVIDPLVEQITPNSSGLDFGCGPGPALAHMLTEQGYEMNVYDIFYAPDKTVLRQQYDFVTCTEVIEHFNQPAKEWPLLLSLVKSGGVLALMTKLVIDHARFLNWHYKNDPTHVSFFSRATFEFLAKRDNLMVEFVGNDVIIFKKP</sequence>